<evidence type="ECO:0000256" key="1">
    <source>
        <dbReference type="SAM" id="MobiDB-lite"/>
    </source>
</evidence>
<accession>A0A378W4P0</accession>
<organism evidence="2 3">
    <name type="scientific">Mycolicibacterium senegalense</name>
    <dbReference type="NCBI Taxonomy" id="1796"/>
    <lineage>
        <taxon>Bacteria</taxon>
        <taxon>Bacillati</taxon>
        <taxon>Actinomycetota</taxon>
        <taxon>Actinomycetes</taxon>
        <taxon>Mycobacteriales</taxon>
        <taxon>Mycobacteriaceae</taxon>
        <taxon>Mycolicibacterium</taxon>
    </lineage>
</organism>
<dbReference type="InterPro" id="IPR012338">
    <property type="entry name" value="Beta-lactam/transpept-like"/>
</dbReference>
<evidence type="ECO:0000313" key="2">
    <source>
        <dbReference type="EMBL" id="SUA27779.1"/>
    </source>
</evidence>
<name>A0A378W4P0_9MYCO</name>
<gene>
    <name evidence="2" type="ORF">NCTC4524_03754</name>
</gene>
<dbReference type="PROSITE" id="PS51257">
    <property type="entry name" value="PROKAR_LIPOPROTEIN"/>
    <property type="match status" value="1"/>
</dbReference>
<proteinExistence type="predicted"/>
<dbReference type="EMBL" id="UGQQ01000002">
    <property type="protein sequence ID" value="SUA27779.1"/>
    <property type="molecule type" value="Genomic_DNA"/>
</dbReference>
<reference evidence="2 3" key="1">
    <citation type="submission" date="2018-06" db="EMBL/GenBank/DDBJ databases">
        <authorList>
            <consortium name="Pathogen Informatics"/>
            <person name="Doyle S."/>
        </authorList>
    </citation>
    <scope>NUCLEOTIDE SEQUENCE [LARGE SCALE GENOMIC DNA]</scope>
    <source>
        <strain evidence="2 3">NCTC4524</strain>
    </source>
</reference>
<feature type="region of interest" description="Disordered" evidence="1">
    <location>
        <begin position="49"/>
        <end position="69"/>
    </location>
</feature>
<feature type="compositionally biased region" description="Low complexity" evidence="1">
    <location>
        <begin position="58"/>
        <end position="69"/>
    </location>
</feature>
<evidence type="ECO:0008006" key="4">
    <source>
        <dbReference type="Google" id="ProtNLM"/>
    </source>
</evidence>
<evidence type="ECO:0000313" key="3">
    <source>
        <dbReference type="Proteomes" id="UP000254945"/>
    </source>
</evidence>
<dbReference type="AlphaFoldDB" id="A0A378W4P0"/>
<dbReference type="SUPFAM" id="SSF56601">
    <property type="entry name" value="beta-lactamase/transpeptidase-like"/>
    <property type="match status" value="1"/>
</dbReference>
<dbReference type="Gene3D" id="3.40.710.10">
    <property type="entry name" value="DD-peptidase/beta-lactamase superfamily"/>
    <property type="match status" value="1"/>
</dbReference>
<sequence length="309" mass="31886">MRRCISINKTVPSGRRILSVAVLSVYLTAIVACNARGYLATADSLGDQPAEVSETNQPRSTSSTVVASPTVKSVPVHDLQQSFEEVAAGIAGDVGVAIASGDGVQSFGSWKNGPAWSTIKVPLAIAALRHSDESAAPLVIPAIKASDNSAAEALWAQLGQPSEAAQSVGAVLKEAGDASTVVQSEKTRSEFTAFGQTDWSLANQAAFMSKLPCLSQSDSVIDDMRNVGDNQQWGLAGKANAAVKGGWGPSPEGNYLVRQIALVETGSGLVGIAVAALPSNGAFQTGLTQVDALAKWVIDHLGAFPATRC</sequence>
<protein>
    <recommendedName>
        <fullName evidence="4">Serine hydrolase</fullName>
    </recommendedName>
</protein>
<dbReference type="Proteomes" id="UP000254945">
    <property type="component" value="Unassembled WGS sequence"/>
</dbReference>